<keyword evidence="1" id="KW-1133">Transmembrane helix</keyword>
<evidence type="ECO:0000256" key="1">
    <source>
        <dbReference type="SAM" id="Phobius"/>
    </source>
</evidence>
<proteinExistence type="predicted"/>
<keyword evidence="1" id="KW-0472">Membrane</keyword>
<evidence type="ECO:0000313" key="2">
    <source>
        <dbReference type="EMBL" id="CAK7910180.1"/>
    </source>
</evidence>
<keyword evidence="1" id="KW-0812">Transmembrane</keyword>
<organism evidence="2 3">
    <name type="scientific">[Candida] anglica</name>
    <dbReference type="NCBI Taxonomy" id="148631"/>
    <lineage>
        <taxon>Eukaryota</taxon>
        <taxon>Fungi</taxon>
        <taxon>Dikarya</taxon>
        <taxon>Ascomycota</taxon>
        <taxon>Saccharomycotina</taxon>
        <taxon>Pichiomycetes</taxon>
        <taxon>Debaryomycetaceae</taxon>
        <taxon>Kurtzmaniella</taxon>
    </lineage>
</organism>
<feature type="transmembrane region" description="Helical" evidence="1">
    <location>
        <begin position="6"/>
        <end position="22"/>
    </location>
</feature>
<reference evidence="2 3" key="1">
    <citation type="submission" date="2024-01" db="EMBL/GenBank/DDBJ databases">
        <authorList>
            <consortium name="Genoscope - CEA"/>
            <person name="William W."/>
        </authorList>
    </citation>
    <scope>NUCLEOTIDE SEQUENCE [LARGE SCALE GENOMIC DNA]</scope>
    <source>
        <strain evidence="2 3">29B2s-10</strain>
    </source>
</reference>
<evidence type="ECO:0000313" key="3">
    <source>
        <dbReference type="Proteomes" id="UP001497600"/>
    </source>
</evidence>
<accession>A0ABP0EE23</accession>
<protein>
    <submittedName>
        <fullName evidence="2">Uncharacterized protein</fullName>
    </submittedName>
</protein>
<sequence length="60" mass="7368">MNSLSWYNPFSTFLFFFFRFIFLEEKSFYQLRGTSNHPHWGKIETCNQINLELNPSSWIR</sequence>
<keyword evidence="3" id="KW-1185">Reference proteome</keyword>
<dbReference type="EMBL" id="OZ004257">
    <property type="protein sequence ID" value="CAK7910180.1"/>
    <property type="molecule type" value="Genomic_DNA"/>
</dbReference>
<gene>
    <name evidence="2" type="ORF">CAAN4_E18360</name>
</gene>
<name>A0ABP0EE23_9ASCO</name>
<dbReference type="Proteomes" id="UP001497600">
    <property type="component" value="Chromosome E"/>
</dbReference>